<dbReference type="PROSITE" id="PS51318">
    <property type="entry name" value="TAT"/>
    <property type="match status" value="1"/>
</dbReference>
<dbReference type="EMBL" id="JAWJZY010000002">
    <property type="protein sequence ID" value="MEE8658368.1"/>
    <property type="molecule type" value="Genomic_DNA"/>
</dbReference>
<keyword evidence="4" id="KW-1185">Reference proteome</keyword>
<feature type="domain" description="DUF2272" evidence="2">
    <location>
        <begin position="120"/>
        <end position="308"/>
    </location>
</feature>
<organism evidence="3 4">
    <name type="scientific">Sorlinia euscelidii</name>
    <dbReference type="NCBI Taxonomy" id="3081148"/>
    <lineage>
        <taxon>Bacteria</taxon>
        <taxon>Pseudomonadati</taxon>
        <taxon>Pseudomonadota</taxon>
        <taxon>Alphaproteobacteria</taxon>
        <taxon>Acetobacterales</taxon>
        <taxon>Acetobacteraceae</taxon>
        <taxon>Sorlinia</taxon>
    </lineage>
</organism>
<evidence type="ECO:0000313" key="4">
    <source>
        <dbReference type="Proteomes" id="UP001312908"/>
    </source>
</evidence>
<protein>
    <submittedName>
        <fullName evidence="3">DUF2272 domain-containing protein</fullName>
    </submittedName>
</protein>
<accession>A0ABU7U0Y5</accession>
<gene>
    <name evidence="3" type="ORF">DOFOFD_05020</name>
</gene>
<evidence type="ECO:0000256" key="1">
    <source>
        <dbReference type="SAM" id="MobiDB-lite"/>
    </source>
</evidence>
<name>A0ABU7U0Y5_9PROT</name>
<comment type="caution">
    <text evidence="3">The sequence shown here is derived from an EMBL/GenBank/DDBJ whole genome shotgun (WGS) entry which is preliminary data.</text>
</comment>
<dbReference type="Proteomes" id="UP001312908">
    <property type="component" value="Unassembled WGS sequence"/>
</dbReference>
<feature type="region of interest" description="Disordered" evidence="1">
    <location>
        <begin position="101"/>
        <end position="121"/>
    </location>
</feature>
<dbReference type="Pfam" id="PF10030">
    <property type="entry name" value="DUF2272"/>
    <property type="match status" value="1"/>
</dbReference>
<reference evidence="3 4" key="1">
    <citation type="submission" date="2023-10" db="EMBL/GenBank/DDBJ databases">
        <title>Sorlinia euscelidii gen. nov., sp. nov., an acetic acid bacteria isolated from the gut of Euscelidius variegatus emitter.</title>
        <authorList>
            <person name="Michoud G."/>
            <person name="Marasco R."/>
            <person name="Seferji K."/>
            <person name="Gonella E."/>
            <person name="Garuglieri E."/>
            <person name="Alma A."/>
            <person name="Mapelli F."/>
            <person name="Borin S."/>
            <person name="Daffonchio D."/>
            <person name="Crotti E."/>
        </authorList>
    </citation>
    <scope>NUCLEOTIDE SEQUENCE [LARGE SCALE GENOMIC DNA]</scope>
    <source>
        <strain evidence="3 4">EV16P</strain>
    </source>
</reference>
<dbReference type="InterPro" id="IPR019262">
    <property type="entry name" value="DUF2272"/>
</dbReference>
<evidence type="ECO:0000259" key="2">
    <source>
        <dbReference type="Pfam" id="PF10030"/>
    </source>
</evidence>
<proteinExistence type="predicted"/>
<feature type="compositionally biased region" description="Basic and acidic residues" evidence="1">
    <location>
        <begin position="107"/>
        <end position="121"/>
    </location>
</feature>
<evidence type="ECO:0000313" key="3">
    <source>
        <dbReference type="EMBL" id="MEE8658368.1"/>
    </source>
</evidence>
<dbReference type="InterPro" id="IPR006311">
    <property type="entry name" value="TAT_signal"/>
</dbReference>
<sequence length="320" mass="34737">MKTDSPLSASFLPSMRSKTPSRRHALPVMTVVSALLMMSACSAPPRPAGASGGVVYDADGRASWSSYNHAPDFATLNYEPFNRQDAVAIALREWRLFGSPVVDDDPESRPDNADPSLKPERMPGLWQRVGEYWWIGQNAGAHQVGWTGKQDGSGRRFPARDDGNYAWSAAFISYVMRIDGANSRFPYSPNHATYINAAVSGQTSGLIARRPSEYAPQLGDLICVGRGRSRDITYAMLPTARNFPSHCGIIVATGQSGAPFGRQISMIGGNVMDAVALTHVPTDAAGRLADSSGQSYDSRYNWLTVLQVRYDAEQEPDAGM</sequence>